<dbReference type="EMBL" id="JAUEPU010000027">
    <property type="protein sequence ID" value="KAK0492934.1"/>
    <property type="molecule type" value="Genomic_DNA"/>
</dbReference>
<dbReference type="Pfam" id="PF01753">
    <property type="entry name" value="zf-MYND"/>
    <property type="match status" value="1"/>
</dbReference>
<evidence type="ECO:0000259" key="4">
    <source>
        <dbReference type="Pfam" id="PF01753"/>
    </source>
</evidence>
<dbReference type="Gene3D" id="6.10.140.2220">
    <property type="match status" value="1"/>
</dbReference>
<keyword evidence="1" id="KW-0479">Metal-binding</keyword>
<organism evidence="5 6">
    <name type="scientific">Armillaria luteobubalina</name>
    <dbReference type="NCBI Taxonomy" id="153913"/>
    <lineage>
        <taxon>Eukaryota</taxon>
        <taxon>Fungi</taxon>
        <taxon>Dikarya</taxon>
        <taxon>Basidiomycota</taxon>
        <taxon>Agaricomycotina</taxon>
        <taxon>Agaricomycetes</taxon>
        <taxon>Agaricomycetidae</taxon>
        <taxon>Agaricales</taxon>
        <taxon>Marasmiineae</taxon>
        <taxon>Physalacriaceae</taxon>
        <taxon>Armillaria</taxon>
    </lineage>
</organism>
<dbReference type="AlphaFoldDB" id="A0AA39Q0B6"/>
<evidence type="ECO:0000256" key="3">
    <source>
        <dbReference type="ARBA" id="ARBA00022833"/>
    </source>
</evidence>
<name>A0AA39Q0B6_9AGAR</name>
<feature type="domain" description="MYND-type" evidence="4">
    <location>
        <begin position="248"/>
        <end position="278"/>
    </location>
</feature>
<evidence type="ECO:0000256" key="2">
    <source>
        <dbReference type="ARBA" id="ARBA00022771"/>
    </source>
</evidence>
<comment type="caution">
    <text evidence="5">The sequence shown here is derived from an EMBL/GenBank/DDBJ whole genome shotgun (WGS) entry which is preliminary data.</text>
</comment>
<keyword evidence="6" id="KW-1185">Reference proteome</keyword>
<feature type="non-terminal residue" evidence="5">
    <location>
        <position position="282"/>
    </location>
</feature>
<dbReference type="Proteomes" id="UP001175228">
    <property type="component" value="Unassembled WGS sequence"/>
</dbReference>
<dbReference type="SUPFAM" id="SSF144232">
    <property type="entry name" value="HIT/MYND zinc finger-like"/>
    <property type="match status" value="1"/>
</dbReference>
<gene>
    <name evidence="5" type="ORF">EDD18DRAFT_1408449</name>
</gene>
<feature type="non-terminal residue" evidence="5">
    <location>
        <position position="1"/>
    </location>
</feature>
<dbReference type="InterPro" id="IPR002893">
    <property type="entry name" value="Znf_MYND"/>
</dbReference>
<proteinExistence type="predicted"/>
<evidence type="ECO:0000313" key="6">
    <source>
        <dbReference type="Proteomes" id="UP001175228"/>
    </source>
</evidence>
<sequence>RTIAWKKDRPFHPENLFFRTINTGRLLSMSLANFRVQLYATKDWCNAFQRDKEKEKWFTDVILALMHPILIFRNIYDHGGGDIPMICVNWTKEFVDMAMEYWVDLSANKWNKEEREYRFCQIARTSHGLKPSFYELDLCVRALLLDENVGYVPPFIVLFETGKEGKARTLFTRVSCVPPACILDTLPKTCGNTTCTESECIGLWHTEESRSLHHPSTMVRDVQRPDHRIVCNLWGCEIEMQADPTAGQMTLQRCKKCKEVLYCSREHQAHWHNHKRVCEAPP</sequence>
<accession>A0AA39Q0B6</accession>
<reference evidence="5" key="1">
    <citation type="submission" date="2023-06" db="EMBL/GenBank/DDBJ databases">
        <authorList>
            <consortium name="Lawrence Berkeley National Laboratory"/>
            <person name="Ahrendt S."/>
            <person name="Sahu N."/>
            <person name="Indic B."/>
            <person name="Wong-Bajracharya J."/>
            <person name="Merenyi Z."/>
            <person name="Ke H.-M."/>
            <person name="Monk M."/>
            <person name="Kocsube S."/>
            <person name="Drula E."/>
            <person name="Lipzen A."/>
            <person name="Balint B."/>
            <person name="Henrissat B."/>
            <person name="Andreopoulos B."/>
            <person name="Martin F.M."/>
            <person name="Harder C.B."/>
            <person name="Rigling D."/>
            <person name="Ford K.L."/>
            <person name="Foster G.D."/>
            <person name="Pangilinan J."/>
            <person name="Papanicolaou A."/>
            <person name="Barry K."/>
            <person name="LaButti K."/>
            <person name="Viragh M."/>
            <person name="Koriabine M."/>
            <person name="Yan M."/>
            <person name="Riley R."/>
            <person name="Champramary S."/>
            <person name="Plett K.L."/>
            <person name="Tsai I.J."/>
            <person name="Slot J."/>
            <person name="Sipos G."/>
            <person name="Plett J."/>
            <person name="Nagy L.G."/>
            <person name="Grigoriev I.V."/>
        </authorList>
    </citation>
    <scope>NUCLEOTIDE SEQUENCE</scope>
    <source>
        <strain evidence="5">HWK02</strain>
    </source>
</reference>
<protein>
    <recommendedName>
        <fullName evidence="4">MYND-type domain-containing protein</fullName>
    </recommendedName>
</protein>
<evidence type="ECO:0000256" key="1">
    <source>
        <dbReference type="ARBA" id="ARBA00022723"/>
    </source>
</evidence>
<keyword evidence="3" id="KW-0862">Zinc</keyword>
<keyword evidence="2" id="KW-0863">Zinc-finger</keyword>
<evidence type="ECO:0000313" key="5">
    <source>
        <dbReference type="EMBL" id="KAK0492934.1"/>
    </source>
</evidence>
<dbReference type="GO" id="GO:0008270">
    <property type="term" value="F:zinc ion binding"/>
    <property type="evidence" value="ECO:0007669"/>
    <property type="project" value="UniProtKB-KW"/>
</dbReference>